<feature type="region of interest" description="Disordered" evidence="2">
    <location>
        <begin position="19"/>
        <end position="46"/>
    </location>
</feature>
<accession>A0A6A6PCG6</accession>
<dbReference type="AlphaFoldDB" id="A0A6A6PCG6"/>
<evidence type="ECO:0000313" key="3">
    <source>
        <dbReference type="EMBL" id="KAF2461675.1"/>
    </source>
</evidence>
<keyword evidence="4" id="KW-1185">Reference proteome</keyword>
<dbReference type="Proteomes" id="UP000799766">
    <property type="component" value="Unassembled WGS sequence"/>
</dbReference>
<dbReference type="EMBL" id="MU001671">
    <property type="protein sequence ID" value="KAF2461675.1"/>
    <property type="molecule type" value="Genomic_DNA"/>
</dbReference>
<dbReference type="OrthoDB" id="5428055at2759"/>
<gene>
    <name evidence="3" type="ORF">BDY21DRAFT_92628</name>
</gene>
<evidence type="ECO:0000313" key="4">
    <source>
        <dbReference type="Proteomes" id="UP000799766"/>
    </source>
</evidence>
<feature type="coiled-coil region" evidence="1">
    <location>
        <begin position="239"/>
        <end position="280"/>
    </location>
</feature>
<keyword evidence="1" id="KW-0175">Coiled coil</keyword>
<name>A0A6A6PCG6_9PEZI</name>
<sequence>MAATDIFVTQFHIRYFDLEKRERPPRGAGNGDGGGGGDAIPTSRDGNAGAHYFPGIQLRREMGVLLGGSESSDETAVVERRVSLLLASSLREMPARWSVTTLMPPSKQQRREYEPFYEHDVLPVGRDGDELGNLFGVGVFIKAIDRTLKDCFASWNGVLRGLDEELMSTVTAILDPVKRHALMFDDGTFSRSELYFVVLQLLLVFADHVEQTVEDVRDARRQCMWLLQRRFPRPEEAQIRALIRIEERWRRLLDEQEERAESLAQRLHRKRQEIESLRHGVRFSSFE</sequence>
<evidence type="ECO:0000256" key="1">
    <source>
        <dbReference type="SAM" id="Coils"/>
    </source>
</evidence>
<feature type="compositionally biased region" description="Gly residues" evidence="2">
    <location>
        <begin position="28"/>
        <end position="38"/>
    </location>
</feature>
<evidence type="ECO:0000256" key="2">
    <source>
        <dbReference type="SAM" id="MobiDB-lite"/>
    </source>
</evidence>
<organism evidence="3 4">
    <name type="scientific">Lineolata rhizophorae</name>
    <dbReference type="NCBI Taxonomy" id="578093"/>
    <lineage>
        <taxon>Eukaryota</taxon>
        <taxon>Fungi</taxon>
        <taxon>Dikarya</taxon>
        <taxon>Ascomycota</taxon>
        <taxon>Pezizomycotina</taxon>
        <taxon>Dothideomycetes</taxon>
        <taxon>Dothideomycetes incertae sedis</taxon>
        <taxon>Lineolatales</taxon>
        <taxon>Lineolataceae</taxon>
        <taxon>Lineolata</taxon>
    </lineage>
</organism>
<reference evidence="3" key="1">
    <citation type="journal article" date="2020" name="Stud. Mycol.">
        <title>101 Dothideomycetes genomes: a test case for predicting lifestyles and emergence of pathogens.</title>
        <authorList>
            <person name="Haridas S."/>
            <person name="Albert R."/>
            <person name="Binder M."/>
            <person name="Bloem J."/>
            <person name="Labutti K."/>
            <person name="Salamov A."/>
            <person name="Andreopoulos B."/>
            <person name="Baker S."/>
            <person name="Barry K."/>
            <person name="Bills G."/>
            <person name="Bluhm B."/>
            <person name="Cannon C."/>
            <person name="Castanera R."/>
            <person name="Culley D."/>
            <person name="Daum C."/>
            <person name="Ezra D."/>
            <person name="Gonzalez J."/>
            <person name="Henrissat B."/>
            <person name="Kuo A."/>
            <person name="Liang C."/>
            <person name="Lipzen A."/>
            <person name="Lutzoni F."/>
            <person name="Magnuson J."/>
            <person name="Mondo S."/>
            <person name="Nolan M."/>
            <person name="Ohm R."/>
            <person name="Pangilinan J."/>
            <person name="Park H.-J."/>
            <person name="Ramirez L."/>
            <person name="Alfaro M."/>
            <person name="Sun H."/>
            <person name="Tritt A."/>
            <person name="Yoshinaga Y."/>
            <person name="Zwiers L.-H."/>
            <person name="Turgeon B."/>
            <person name="Goodwin S."/>
            <person name="Spatafora J."/>
            <person name="Crous P."/>
            <person name="Grigoriev I."/>
        </authorList>
    </citation>
    <scope>NUCLEOTIDE SEQUENCE</scope>
    <source>
        <strain evidence="3">ATCC 16933</strain>
    </source>
</reference>
<protein>
    <submittedName>
        <fullName evidence="3">Uncharacterized protein</fullName>
    </submittedName>
</protein>
<proteinExistence type="predicted"/>